<dbReference type="PANTHER" id="PTHR35400:SF3">
    <property type="entry name" value="SLL1072 PROTEIN"/>
    <property type="match status" value="1"/>
</dbReference>
<keyword evidence="1" id="KW-0378">Hydrolase</keyword>
<reference evidence="1 2" key="1">
    <citation type="submission" date="2018-01" db="EMBL/GenBank/DDBJ databases">
        <title>Draft genome sequence of Jishengella endophytica.</title>
        <authorList>
            <person name="Sahin N."/>
            <person name="Ay H."/>
            <person name="Saygin H."/>
        </authorList>
    </citation>
    <scope>NUCLEOTIDE SEQUENCE [LARGE SCALE GENOMIC DNA]</scope>
    <source>
        <strain evidence="1 2">DSM 45430</strain>
    </source>
</reference>
<sequence>MTAALHNDYRAPGEWTTDDLDRLPDDGHRRELLDGQLLVSPSLTRLHQSIVGRLMAALEETCPAEFDVTQGVSVRMSRTRAFSPDLLVTDLDAAVRNPSSYLPSEVLLVVEIVSERTRSIDRVLKPALYAEADIPFFWRIETEAGIVVHAHRLDPVKRVYVEHARMPDGILVADPWEIDIPLARITPRTR</sequence>
<dbReference type="InterPro" id="IPR011335">
    <property type="entry name" value="Restrct_endonuc-II-like"/>
</dbReference>
<dbReference type="RefSeq" id="WP_111245883.1">
    <property type="nucleotide sequence ID" value="NZ_AP023358.1"/>
</dbReference>
<keyword evidence="2" id="KW-1185">Reference proteome</keyword>
<organism evidence="1 2">
    <name type="scientific">Micromonospora endophytica</name>
    <dbReference type="NCBI Taxonomy" id="515350"/>
    <lineage>
        <taxon>Bacteria</taxon>
        <taxon>Bacillati</taxon>
        <taxon>Actinomycetota</taxon>
        <taxon>Actinomycetes</taxon>
        <taxon>Micromonosporales</taxon>
        <taxon>Micromonosporaceae</taxon>
        <taxon>Micromonospora</taxon>
    </lineage>
</organism>
<gene>
    <name evidence="1" type="ORF">C1I93_25810</name>
</gene>
<dbReference type="EMBL" id="POTX01000256">
    <property type="protein sequence ID" value="PZF87796.1"/>
    <property type="molecule type" value="Genomic_DNA"/>
</dbReference>
<dbReference type="AlphaFoldDB" id="A0A2W2CRN9"/>
<keyword evidence="1" id="KW-0255">Endonuclease</keyword>
<dbReference type="OrthoDB" id="5524117at2"/>
<dbReference type="Proteomes" id="UP000248627">
    <property type="component" value="Unassembled WGS sequence"/>
</dbReference>
<accession>A0A2W2CRN9</accession>
<comment type="caution">
    <text evidence="1">The sequence shown here is derived from an EMBL/GenBank/DDBJ whole genome shotgun (WGS) entry which is preliminary data.</text>
</comment>
<dbReference type="Gene3D" id="3.90.1570.10">
    <property type="entry name" value="tt1808, chain A"/>
    <property type="match status" value="1"/>
</dbReference>
<keyword evidence="1" id="KW-0540">Nuclease</keyword>
<dbReference type="InterPro" id="IPR012296">
    <property type="entry name" value="Nuclease_put_TT1808"/>
</dbReference>
<dbReference type="InterPro" id="IPR008538">
    <property type="entry name" value="Uma2"/>
</dbReference>
<evidence type="ECO:0000313" key="1">
    <source>
        <dbReference type="EMBL" id="PZF87796.1"/>
    </source>
</evidence>
<name>A0A2W2CRN9_9ACTN</name>
<dbReference type="CDD" id="cd06260">
    <property type="entry name" value="DUF820-like"/>
    <property type="match status" value="1"/>
</dbReference>
<dbReference type="GO" id="GO:0004519">
    <property type="term" value="F:endonuclease activity"/>
    <property type="evidence" value="ECO:0007669"/>
    <property type="project" value="UniProtKB-KW"/>
</dbReference>
<evidence type="ECO:0000313" key="2">
    <source>
        <dbReference type="Proteomes" id="UP000248627"/>
    </source>
</evidence>
<protein>
    <submittedName>
        <fullName evidence="1">Uma2 family endonuclease</fullName>
    </submittedName>
</protein>
<proteinExistence type="predicted"/>
<dbReference type="SUPFAM" id="SSF52980">
    <property type="entry name" value="Restriction endonuclease-like"/>
    <property type="match status" value="1"/>
</dbReference>
<dbReference type="Pfam" id="PF05685">
    <property type="entry name" value="Uma2"/>
    <property type="match status" value="1"/>
</dbReference>
<dbReference type="PANTHER" id="PTHR35400">
    <property type="entry name" value="SLR1083 PROTEIN"/>
    <property type="match status" value="1"/>
</dbReference>